<dbReference type="PANTHER" id="PTHR37024:SF5">
    <property type="entry name" value="IMPA N-TERMINAL DOMAIN-CONTAINING PROTEIN"/>
    <property type="match status" value="1"/>
</dbReference>
<dbReference type="RefSeq" id="WP_042319908.1">
    <property type="nucleotide sequence ID" value="NZ_CABMNX010000001.1"/>
</dbReference>
<evidence type="ECO:0000313" key="3">
    <source>
        <dbReference type="EMBL" id="HAT1584287.1"/>
    </source>
</evidence>
<organism evidence="3">
    <name type="scientific">Citrobacter farmeri</name>
    <dbReference type="NCBI Taxonomy" id="67824"/>
    <lineage>
        <taxon>Bacteria</taxon>
        <taxon>Pseudomonadati</taxon>
        <taxon>Pseudomonadota</taxon>
        <taxon>Gammaproteobacteria</taxon>
        <taxon>Enterobacterales</taxon>
        <taxon>Enterobacteriaceae</taxon>
        <taxon>Citrobacter</taxon>
    </lineage>
</organism>
<dbReference type="KEGG" id="cfar:CI104_09785"/>
<feature type="domain" description="ImpA C-terminal" evidence="2">
    <location>
        <begin position="303"/>
        <end position="439"/>
    </location>
</feature>
<reference evidence="3" key="2">
    <citation type="submission" date="2020-11" db="EMBL/GenBank/DDBJ databases">
        <authorList>
            <consortium name="NCBI Pathogen Detection Project"/>
        </authorList>
    </citation>
    <scope>NUCLEOTIDE SEQUENCE</scope>
    <source>
        <strain evidence="3">YDC697-2</strain>
    </source>
</reference>
<dbReference type="AlphaFoldDB" id="A0A8H9NRR0"/>
<dbReference type="PANTHER" id="PTHR37024">
    <property type="entry name" value="TYPE VI SECRETION SYSTEM DUF2094 AND IMPA-RELATED DOMAIN PROTEIN"/>
    <property type="match status" value="1"/>
</dbReference>
<name>A0A8H9NRR0_9ENTR</name>
<proteinExistence type="predicted"/>
<gene>
    <name evidence="3" type="ORF">I8Y00_000586</name>
</gene>
<evidence type="ECO:0008006" key="4">
    <source>
        <dbReference type="Google" id="ProtNLM"/>
    </source>
</evidence>
<protein>
    <recommendedName>
        <fullName evidence="4">Type VI secretion system ImpA family N-terminal domain-containing protein</fullName>
    </recommendedName>
</protein>
<reference evidence="3" key="1">
    <citation type="journal article" date="2018" name="Genome Biol.">
        <title>SKESA: strategic k-mer extension for scrupulous assemblies.</title>
        <authorList>
            <person name="Souvorov A."/>
            <person name="Agarwala R."/>
            <person name="Lipman D.J."/>
        </authorList>
    </citation>
    <scope>NUCLEOTIDE SEQUENCE</scope>
    <source>
        <strain evidence="3">YDC697-2</strain>
    </source>
</reference>
<dbReference type="GeneID" id="92973752"/>
<dbReference type="EMBL" id="DACSDU010000002">
    <property type="protein sequence ID" value="HAT1584287.1"/>
    <property type="molecule type" value="Genomic_DNA"/>
</dbReference>
<dbReference type="Pfam" id="PF12486">
    <property type="entry name" value="VasL"/>
    <property type="match status" value="1"/>
</dbReference>
<feature type="domain" description="ImpA N-terminal" evidence="1">
    <location>
        <begin position="10"/>
        <end position="112"/>
    </location>
</feature>
<comment type="caution">
    <text evidence="3">The sequence shown here is derived from an EMBL/GenBank/DDBJ whole genome shotgun (WGS) entry which is preliminary data.</text>
</comment>
<evidence type="ECO:0000259" key="1">
    <source>
        <dbReference type="Pfam" id="PF06812"/>
    </source>
</evidence>
<dbReference type="Proteomes" id="UP000864563">
    <property type="component" value="Unassembled WGS sequence"/>
</dbReference>
<dbReference type="InterPro" id="IPR021069">
    <property type="entry name" value="ImpA_C"/>
</dbReference>
<dbReference type="Pfam" id="PF06812">
    <property type="entry name" value="ImpA_N"/>
    <property type="match status" value="1"/>
</dbReference>
<accession>A0A8H9NRR0</accession>
<sequence length="456" mass="50800">MHDVQPRPVKTGSDPRQLSDFIALREEMAKLTHPARPDVNWAQVETLSLSLFELNGVELQTGAWYTLARCHLARVNGMNEGLAILNALLSHQWTQLWPQPVHARAEILNGLVQRLQKLFRTFSLSHTDLAPLQQAEQQLAMLDDILSRQGLKHACQIASLMQQVRSALTRLENRSPQDGIAAAITLPPQALTSRPAEEIAPPLSRLVYVIRPEPEVSVDVMHETLPSPTRWPAFMAGVCSALVVGAVALWGWHYAHRVDGAALALNASVAALPKALSREQIQTLRRDNGQALATDNWLKQASSQLDELATIPPDWAYQQGSALLNQAQELWPGNSEVIQMQKKWQQRLAGSTLPASSLTGWHNGMMQLQALSDRLNTLDGQRGKYITVSELKSIVYDMTNSFRQTVPLEEQLRQVASSSISDDEKIALYKIIEEHLKGEIIIFSGYQNQHMATELN</sequence>
<dbReference type="InterPro" id="IPR010657">
    <property type="entry name" value="ImpA_N"/>
</dbReference>
<dbReference type="OrthoDB" id="5579595at2"/>
<evidence type="ECO:0000259" key="2">
    <source>
        <dbReference type="Pfam" id="PF12486"/>
    </source>
</evidence>